<name>A0A0M3I222_ASCLU</name>
<reference evidence="2" key="1">
    <citation type="submission" date="2017-02" db="UniProtKB">
        <authorList>
            <consortium name="WormBaseParasite"/>
        </authorList>
    </citation>
    <scope>IDENTIFICATION</scope>
</reference>
<proteinExistence type="predicted"/>
<protein>
    <submittedName>
        <fullName evidence="2">Secreted protein</fullName>
    </submittedName>
</protein>
<sequence>MIVKCLCLVSLMTWSDMWRILLLVCISAYSFVSTTDAAFQLHYDDDRLIGISYF</sequence>
<evidence type="ECO:0000313" key="2">
    <source>
        <dbReference type="WBParaSite" id="ALUE_0001045001-mRNA-1"/>
    </source>
</evidence>
<keyword evidence="1" id="KW-1185">Reference proteome</keyword>
<evidence type="ECO:0000313" key="1">
    <source>
        <dbReference type="Proteomes" id="UP000036681"/>
    </source>
</evidence>
<dbReference type="Proteomes" id="UP000036681">
    <property type="component" value="Unplaced"/>
</dbReference>
<organism evidence="1 2">
    <name type="scientific">Ascaris lumbricoides</name>
    <name type="common">Giant roundworm</name>
    <dbReference type="NCBI Taxonomy" id="6252"/>
    <lineage>
        <taxon>Eukaryota</taxon>
        <taxon>Metazoa</taxon>
        <taxon>Ecdysozoa</taxon>
        <taxon>Nematoda</taxon>
        <taxon>Chromadorea</taxon>
        <taxon>Rhabditida</taxon>
        <taxon>Spirurina</taxon>
        <taxon>Ascaridomorpha</taxon>
        <taxon>Ascaridoidea</taxon>
        <taxon>Ascarididae</taxon>
        <taxon>Ascaris</taxon>
    </lineage>
</organism>
<accession>A0A0M3I222</accession>
<dbReference type="AlphaFoldDB" id="A0A0M3I222"/>
<dbReference type="WBParaSite" id="ALUE_0001045001-mRNA-1">
    <property type="protein sequence ID" value="ALUE_0001045001-mRNA-1"/>
    <property type="gene ID" value="ALUE_0001045001"/>
</dbReference>